<evidence type="ECO:0000313" key="1">
    <source>
        <dbReference type="EMBL" id="KJK73403.1"/>
    </source>
</evidence>
<dbReference type="Gene3D" id="1.10.472.10">
    <property type="entry name" value="Cyclin-like"/>
    <property type="match status" value="1"/>
</dbReference>
<dbReference type="Proteomes" id="UP000054544">
    <property type="component" value="Unassembled WGS sequence"/>
</dbReference>
<sequence length="87" mass="10065">MPHRMFLGCLILTTKYLLDEPPTSSLWVQCLMLSCNNLFLTEEGVLALELDILKECKWRADIHEHDLLSELGLFMEFMKVAVEADHN</sequence>
<gene>
    <name evidence="1" type="ORF">H634G_11388</name>
</gene>
<name>A0A0D9NI60_METAN</name>
<organism evidence="1 2">
    <name type="scientific">Metarhizium anisopliae BRIP 53293</name>
    <dbReference type="NCBI Taxonomy" id="1291518"/>
    <lineage>
        <taxon>Eukaryota</taxon>
        <taxon>Fungi</taxon>
        <taxon>Dikarya</taxon>
        <taxon>Ascomycota</taxon>
        <taxon>Pezizomycotina</taxon>
        <taxon>Sordariomycetes</taxon>
        <taxon>Hypocreomycetidae</taxon>
        <taxon>Hypocreales</taxon>
        <taxon>Clavicipitaceae</taxon>
        <taxon>Metarhizium</taxon>
    </lineage>
</organism>
<evidence type="ECO:0008006" key="3">
    <source>
        <dbReference type="Google" id="ProtNLM"/>
    </source>
</evidence>
<evidence type="ECO:0000313" key="2">
    <source>
        <dbReference type="Proteomes" id="UP000054544"/>
    </source>
</evidence>
<proteinExistence type="predicted"/>
<keyword evidence="2" id="KW-1185">Reference proteome</keyword>
<reference evidence="2" key="1">
    <citation type="journal article" date="2014" name="BMC Genomics">
        <title>The genome sequence of the biocontrol fungus Metarhizium anisopliae and comparative genomics of Metarhizium species.</title>
        <authorList>
            <person name="Pattemore J.A."/>
            <person name="Hane J.K."/>
            <person name="Williams A.H."/>
            <person name="Wilson B.A."/>
            <person name="Stodart B.J."/>
            <person name="Ash G.J."/>
        </authorList>
    </citation>
    <scope>NUCLEOTIDE SEQUENCE [LARGE SCALE GENOMIC DNA]</scope>
    <source>
        <strain evidence="2">BRIP 53293</strain>
    </source>
</reference>
<dbReference type="AlphaFoldDB" id="A0A0D9NI60"/>
<protein>
    <recommendedName>
        <fullName evidence="3">Cyclin N-terminal domain-containing protein</fullName>
    </recommendedName>
</protein>
<dbReference type="PROSITE" id="PS51257">
    <property type="entry name" value="PROKAR_LIPOPROTEIN"/>
    <property type="match status" value="1"/>
</dbReference>
<accession>A0A0D9NI60</accession>
<dbReference type="EMBL" id="KE384868">
    <property type="protein sequence ID" value="KJK73403.1"/>
    <property type="molecule type" value="Genomic_DNA"/>
</dbReference>